<reference evidence="2" key="1">
    <citation type="journal article" date="2017" name="Front. Plant Sci.">
        <title>Climate Clever Clovers: New Paradigm to Reduce the Environmental Footprint of Ruminants by Breeding Low Methanogenic Forages Utilizing Haplotype Variation.</title>
        <authorList>
            <person name="Kaur P."/>
            <person name="Appels R."/>
            <person name="Bayer P.E."/>
            <person name="Keeble-Gagnere G."/>
            <person name="Wang J."/>
            <person name="Hirakawa H."/>
            <person name="Shirasawa K."/>
            <person name="Vercoe P."/>
            <person name="Stefanova K."/>
            <person name="Durmic Z."/>
            <person name="Nichols P."/>
            <person name="Revell C."/>
            <person name="Isobe S.N."/>
            <person name="Edwards D."/>
            <person name="Erskine W."/>
        </authorList>
    </citation>
    <scope>NUCLEOTIDE SEQUENCE [LARGE SCALE GENOMIC DNA]</scope>
    <source>
        <strain evidence="2">cv. Daliak</strain>
    </source>
</reference>
<sequence>MIMMISPGVESTLVFPPECPRWYIYCFVNHIEVDCYLYNTYCVFHAGKGNGNGDGAGPVSG</sequence>
<gene>
    <name evidence="1" type="ORF">TSUD_243110</name>
</gene>
<accession>A0A2Z6PGC6</accession>
<protein>
    <submittedName>
        <fullName evidence="1">Uncharacterized protein</fullName>
    </submittedName>
</protein>
<evidence type="ECO:0000313" key="2">
    <source>
        <dbReference type="Proteomes" id="UP000242715"/>
    </source>
</evidence>
<organism evidence="1 2">
    <name type="scientific">Trifolium subterraneum</name>
    <name type="common">Subterranean clover</name>
    <dbReference type="NCBI Taxonomy" id="3900"/>
    <lineage>
        <taxon>Eukaryota</taxon>
        <taxon>Viridiplantae</taxon>
        <taxon>Streptophyta</taxon>
        <taxon>Embryophyta</taxon>
        <taxon>Tracheophyta</taxon>
        <taxon>Spermatophyta</taxon>
        <taxon>Magnoliopsida</taxon>
        <taxon>eudicotyledons</taxon>
        <taxon>Gunneridae</taxon>
        <taxon>Pentapetalae</taxon>
        <taxon>rosids</taxon>
        <taxon>fabids</taxon>
        <taxon>Fabales</taxon>
        <taxon>Fabaceae</taxon>
        <taxon>Papilionoideae</taxon>
        <taxon>50 kb inversion clade</taxon>
        <taxon>NPAAA clade</taxon>
        <taxon>Hologalegina</taxon>
        <taxon>IRL clade</taxon>
        <taxon>Trifolieae</taxon>
        <taxon>Trifolium</taxon>
    </lineage>
</organism>
<proteinExistence type="predicted"/>
<evidence type="ECO:0000313" key="1">
    <source>
        <dbReference type="EMBL" id="GAU44379.1"/>
    </source>
</evidence>
<dbReference type="Proteomes" id="UP000242715">
    <property type="component" value="Unassembled WGS sequence"/>
</dbReference>
<dbReference type="AlphaFoldDB" id="A0A2Z6PGC6"/>
<keyword evidence="2" id="KW-1185">Reference proteome</keyword>
<name>A0A2Z6PGC6_TRISU</name>
<dbReference type="EMBL" id="DF974038">
    <property type="protein sequence ID" value="GAU44379.1"/>
    <property type="molecule type" value="Genomic_DNA"/>
</dbReference>